<gene>
    <name evidence="5" type="ORF">FUA23_05755</name>
</gene>
<name>A0A5C7FHK4_9BACT</name>
<dbReference type="OrthoDB" id="9809878at2"/>
<evidence type="ECO:0000256" key="2">
    <source>
        <dbReference type="HAMAP-Rule" id="MF_00984"/>
    </source>
</evidence>
<evidence type="ECO:0000256" key="4">
    <source>
        <dbReference type="SAM" id="MobiDB-lite"/>
    </source>
</evidence>
<dbReference type="Gene3D" id="2.40.50.140">
    <property type="entry name" value="Nucleic acid-binding proteins"/>
    <property type="match status" value="1"/>
</dbReference>
<dbReference type="GO" id="GO:0003697">
    <property type="term" value="F:single-stranded DNA binding"/>
    <property type="evidence" value="ECO:0007669"/>
    <property type="project" value="UniProtKB-UniRule"/>
</dbReference>
<keyword evidence="6" id="KW-1185">Reference proteome</keyword>
<feature type="compositionally biased region" description="Basic residues" evidence="4">
    <location>
        <begin position="136"/>
        <end position="145"/>
    </location>
</feature>
<evidence type="ECO:0000256" key="1">
    <source>
        <dbReference type="ARBA" id="ARBA00023125"/>
    </source>
</evidence>
<dbReference type="InterPro" id="IPR000424">
    <property type="entry name" value="Primosome_PriB/ssb"/>
</dbReference>
<evidence type="ECO:0000313" key="6">
    <source>
        <dbReference type="Proteomes" id="UP000321907"/>
    </source>
</evidence>
<comment type="caution">
    <text evidence="2">Lacks conserved residue(s) required for the propagation of feature annotation.</text>
</comment>
<dbReference type="Proteomes" id="UP000321907">
    <property type="component" value="Unassembled WGS sequence"/>
</dbReference>
<evidence type="ECO:0000256" key="3">
    <source>
        <dbReference type="RuleBase" id="RU000524"/>
    </source>
</evidence>
<dbReference type="Pfam" id="PF00436">
    <property type="entry name" value="SSB"/>
    <property type="match status" value="1"/>
</dbReference>
<evidence type="ECO:0000313" key="5">
    <source>
        <dbReference type="EMBL" id="TXF90597.1"/>
    </source>
</evidence>
<dbReference type="RefSeq" id="WP_147929769.1">
    <property type="nucleotide sequence ID" value="NZ_VOXD01000006.1"/>
</dbReference>
<dbReference type="SUPFAM" id="SSF50249">
    <property type="entry name" value="Nucleic acid-binding proteins"/>
    <property type="match status" value="1"/>
</dbReference>
<feature type="region of interest" description="Disordered" evidence="4">
    <location>
        <begin position="130"/>
        <end position="156"/>
    </location>
</feature>
<keyword evidence="1 2" id="KW-0238">DNA-binding</keyword>
<proteinExistence type="inferred from homology"/>
<dbReference type="PANTHER" id="PTHR10302">
    <property type="entry name" value="SINGLE-STRANDED DNA-BINDING PROTEIN"/>
    <property type="match status" value="1"/>
</dbReference>
<dbReference type="PANTHER" id="PTHR10302:SF0">
    <property type="entry name" value="SINGLE-STRANDED DNA-BINDING PROTEIN, MITOCHONDRIAL"/>
    <property type="match status" value="1"/>
</dbReference>
<dbReference type="InterPro" id="IPR011344">
    <property type="entry name" value="ssDNA-bd"/>
</dbReference>
<comment type="caution">
    <text evidence="5">The sequence shown here is derived from an EMBL/GenBank/DDBJ whole genome shotgun (WGS) entry which is preliminary data.</text>
</comment>
<dbReference type="EMBL" id="VOXD01000006">
    <property type="protein sequence ID" value="TXF90597.1"/>
    <property type="molecule type" value="Genomic_DNA"/>
</dbReference>
<dbReference type="GO" id="GO:0006260">
    <property type="term" value="P:DNA replication"/>
    <property type="evidence" value="ECO:0007669"/>
    <property type="project" value="InterPro"/>
</dbReference>
<comment type="subunit">
    <text evidence="2">Homotetramer.</text>
</comment>
<accession>A0A5C7FHK4</accession>
<dbReference type="HAMAP" id="MF_00984">
    <property type="entry name" value="SSB"/>
    <property type="match status" value="1"/>
</dbReference>
<protein>
    <recommendedName>
        <fullName evidence="2 3">Single-stranded DNA-binding protein</fullName>
        <shortName evidence="2">SSB</shortName>
    </recommendedName>
</protein>
<dbReference type="GO" id="GO:0009295">
    <property type="term" value="C:nucleoid"/>
    <property type="evidence" value="ECO:0007669"/>
    <property type="project" value="TreeGrafter"/>
</dbReference>
<reference evidence="5 6" key="1">
    <citation type="submission" date="2019-08" db="EMBL/GenBank/DDBJ databases">
        <title>Lewinella sp. strain SSH13 Genome sequencing and assembly.</title>
        <authorList>
            <person name="Kim I."/>
        </authorList>
    </citation>
    <scope>NUCLEOTIDE SEQUENCE [LARGE SCALE GENOMIC DNA]</scope>
    <source>
        <strain evidence="5 6">SSH13</strain>
    </source>
</reference>
<dbReference type="NCBIfam" id="TIGR00621">
    <property type="entry name" value="ssb"/>
    <property type="match status" value="1"/>
</dbReference>
<dbReference type="CDD" id="cd04496">
    <property type="entry name" value="SSB_OBF"/>
    <property type="match status" value="1"/>
</dbReference>
<dbReference type="AlphaFoldDB" id="A0A5C7FHK4"/>
<organism evidence="5 6">
    <name type="scientific">Neolewinella aurantiaca</name>
    <dbReference type="NCBI Taxonomy" id="2602767"/>
    <lineage>
        <taxon>Bacteria</taxon>
        <taxon>Pseudomonadati</taxon>
        <taxon>Bacteroidota</taxon>
        <taxon>Saprospiria</taxon>
        <taxon>Saprospirales</taxon>
        <taxon>Lewinellaceae</taxon>
        <taxon>Neolewinella</taxon>
    </lineage>
</organism>
<dbReference type="InterPro" id="IPR012340">
    <property type="entry name" value="NA-bd_OB-fold"/>
</dbReference>
<sequence length="166" mass="18841">MNVRNHIHLTGNLGTDPKTVVLKTGKTATEFSLATNEYYRDKQGERQTRTEWHRVKAYGKLAELFDQHLQCGSPISIVGTMRYRRWVDKFEQTRTSAEVIAEEFTFLGGSRKNKEEAMIEDAHEAMMVAEPVAKKTSSRRKKTAARPKTPTADIGEVIQAVEELES</sequence>
<dbReference type="PROSITE" id="PS50935">
    <property type="entry name" value="SSB"/>
    <property type="match status" value="1"/>
</dbReference>